<accession>A0A5J4V2F6</accession>
<gene>
    <name evidence="5" type="ORF">EZS28_027894</name>
</gene>
<dbReference type="GO" id="GO:0003723">
    <property type="term" value="F:RNA binding"/>
    <property type="evidence" value="ECO:0007669"/>
    <property type="project" value="UniProtKB-KW"/>
</dbReference>
<dbReference type="AlphaFoldDB" id="A0A5J4V2F6"/>
<sequence>MTFNFGPAINSETILPFLDVPLIANDKITKSADFMLPSVQQGRYNVRWKERTQQHTDETTFKVADSGNAKLKARGYQKKPHSQPKSFRQPARVQPFRRRFNQQGYQQRAKESIIEIKNEWKFLDMWNFQPLSKKIGKIPLRSEFTLLAQLGKLGQYKEECERIGPQNPLTLNTIIVQRQIQSTTSEDPFLVQLASLQDPPGNVFATDEILSAIMGCTRAFYPWQLFFTLRKTKGANNNGVIFIDKPHASQLNLPTVNENSNDPPTRESLKDGVYQLAEEAGQAEARFISDAISADKELIELKKPYITAAFIEDEMKIQEDSNRIDLGKEIQNIKEKELNIKEQINKSDKKIKIEPNQKTVELFPKSPQDTLGLPPICYRYFSVQINSRVTIVYRAQIDTLILRQPAVNDGYSEGEKQIRHSSNSENSNNNGALPLYIRLHTLNEVEIHASSQASSQQFQTNPWQAPVVQQYLGPWRTLLGKKAGILLSQEAKNNAFKLSRWIIEAHIGLCDQIKIGFVTKTQPLQPQFILPQSQQFLYKDEKNIQAQRRHALLTTRSFGVGELSAIVNVDLGASWEILRTILDYAIQIFSTHKTSSSSSKDQNTKEDLDEEEHEDIQLLLLKDPQKAAIRLFEVPSWTYNEANEQSISSLQNSGAASDQASLSSFKSEIASQSNLSTTSESISKQSIISQRGVVRRNQQISQLQQQTSDSDSTTLTDNEDIISQQSLSIWSQTHSENSYDESNTKLSMIPSIEISPSTLALLQNSLSTIPFTLGNTQTKDAIFVDEDEDLPNEAADRMYIDDIEGPADDDEDEDGAILHSQLILGSEDLREKTAGDESAPMHLVSSLRQAVEHVVREKDDFIFRPLNHPATFNQGTNSTQPP</sequence>
<evidence type="ECO:0000256" key="2">
    <source>
        <dbReference type="ARBA" id="ARBA00022540"/>
    </source>
</evidence>
<evidence type="ECO:0000256" key="4">
    <source>
        <dbReference type="ARBA" id="ARBA00022917"/>
    </source>
</evidence>
<keyword evidence="4" id="KW-0648">Protein biosynthesis</keyword>
<keyword evidence="3" id="KW-0694">RNA-binding</keyword>
<keyword evidence="2 5" id="KW-0396">Initiation factor</keyword>
<protein>
    <submittedName>
        <fullName evidence="5">Putative translation initiation factor eIF-3 subunit D</fullName>
    </submittedName>
</protein>
<comment type="caution">
    <text evidence="5">The sequence shown here is derived from an EMBL/GenBank/DDBJ whole genome shotgun (WGS) entry which is preliminary data.</text>
</comment>
<dbReference type="PANTHER" id="PTHR12399">
    <property type="entry name" value="EUKARYOTIC TRANSLATION INITIATION FACTOR 3 SUBUNIT 7"/>
    <property type="match status" value="1"/>
</dbReference>
<evidence type="ECO:0000256" key="3">
    <source>
        <dbReference type="ARBA" id="ARBA00022884"/>
    </source>
</evidence>
<name>A0A5J4V2F6_9EUKA</name>
<dbReference type="InterPro" id="IPR007783">
    <property type="entry name" value="eIF3d"/>
</dbReference>
<dbReference type="Proteomes" id="UP000324800">
    <property type="component" value="Unassembled WGS sequence"/>
</dbReference>
<dbReference type="GO" id="GO:0003743">
    <property type="term" value="F:translation initiation factor activity"/>
    <property type="evidence" value="ECO:0007669"/>
    <property type="project" value="UniProtKB-KW"/>
</dbReference>
<proteinExistence type="predicted"/>
<organism evidence="5 6">
    <name type="scientific">Streblomastix strix</name>
    <dbReference type="NCBI Taxonomy" id="222440"/>
    <lineage>
        <taxon>Eukaryota</taxon>
        <taxon>Metamonada</taxon>
        <taxon>Preaxostyla</taxon>
        <taxon>Oxymonadida</taxon>
        <taxon>Streblomastigidae</taxon>
        <taxon>Streblomastix</taxon>
    </lineage>
</organism>
<evidence type="ECO:0000313" key="5">
    <source>
        <dbReference type="EMBL" id="KAA6376580.1"/>
    </source>
</evidence>
<reference evidence="5 6" key="1">
    <citation type="submission" date="2019-03" db="EMBL/GenBank/DDBJ databases">
        <title>Single cell metagenomics reveals metabolic interactions within the superorganism composed of flagellate Streblomastix strix and complex community of Bacteroidetes bacteria on its surface.</title>
        <authorList>
            <person name="Treitli S.C."/>
            <person name="Kolisko M."/>
            <person name="Husnik F."/>
            <person name="Keeling P."/>
            <person name="Hampl V."/>
        </authorList>
    </citation>
    <scope>NUCLEOTIDE SEQUENCE [LARGE SCALE GENOMIC DNA]</scope>
    <source>
        <strain evidence="5">ST1C</strain>
    </source>
</reference>
<evidence type="ECO:0000256" key="1">
    <source>
        <dbReference type="ARBA" id="ARBA00022490"/>
    </source>
</evidence>
<dbReference type="Pfam" id="PF05091">
    <property type="entry name" value="eIF-3_zeta"/>
    <property type="match status" value="2"/>
</dbReference>
<dbReference type="EMBL" id="SNRW01010426">
    <property type="protein sequence ID" value="KAA6376580.1"/>
    <property type="molecule type" value="Genomic_DNA"/>
</dbReference>
<keyword evidence="1" id="KW-0963">Cytoplasm</keyword>
<dbReference type="OrthoDB" id="16538at2759"/>
<dbReference type="PANTHER" id="PTHR12399:SF0">
    <property type="entry name" value="EUKARYOTIC TRANSLATION INITIATION FACTOR 3 SUBUNIT D"/>
    <property type="match status" value="1"/>
</dbReference>
<dbReference type="GO" id="GO:0005852">
    <property type="term" value="C:eukaryotic translation initiation factor 3 complex"/>
    <property type="evidence" value="ECO:0007669"/>
    <property type="project" value="InterPro"/>
</dbReference>
<evidence type="ECO:0000313" key="6">
    <source>
        <dbReference type="Proteomes" id="UP000324800"/>
    </source>
</evidence>